<gene>
    <name evidence="7" type="ordered locus">Terro_1101</name>
</gene>
<keyword evidence="5" id="KW-0732">Signal</keyword>
<dbReference type="SUPFAM" id="SSF51011">
    <property type="entry name" value="Glycosyl hydrolase domain"/>
    <property type="match status" value="1"/>
</dbReference>
<dbReference type="InterPro" id="IPR000514">
    <property type="entry name" value="Glyco_hydro_39"/>
</dbReference>
<keyword evidence="8" id="KW-1185">Reference proteome</keyword>
<accession>I3ZDV3</accession>
<dbReference type="PANTHER" id="PTHR12631:SF8">
    <property type="entry name" value="ALPHA-L-IDURONIDASE"/>
    <property type="match status" value="1"/>
</dbReference>
<dbReference type="GO" id="GO:0004553">
    <property type="term" value="F:hydrolase activity, hydrolyzing O-glycosyl compounds"/>
    <property type="evidence" value="ECO:0007669"/>
    <property type="project" value="InterPro"/>
</dbReference>
<keyword evidence="3" id="KW-0326">Glycosidase</keyword>
<dbReference type="InterPro" id="IPR051923">
    <property type="entry name" value="Glycosyl_Hydrolase_39"/>
</dbReference>
<evidence type="ECO:0000256" key="3">
    <source>
        <dbReference type="ARBA" id="ARBA00023295"/>
    </source>
</evidence>
<dbReference type="STRING" id="926566.Terro_1101"/>
<dbReference type="SUPFAM" id="SSF51445">
    <property type="entry name" value="(Trans)glycosidases"/>
    <property type="match status" value="1"/>
</dbReference>
<dbReference type="Gene3D" id="3.20.20.80">
    <property type="entry name" value="Glycosidases"/>
    <property type="match status" value="1"/>
</dbReference>
<comment type="similarity">
    <text evidence="1">Belongs to the glycosyl hydrolase 39 family.</text>
</comment>
<protein>
    <submittedName>
        <fullName evidence="7">Beta-xylosidase</fullName>
    </submittedName>
</protein>
<evidence type="ECO:0000256" key="5">
    <source>
        <dbReference type="SAM" id="SignalP"/>
    </source>
</evidence>
<feature type="chain" id="PRO_5003684697" evidence="5">
    <location>
        <begin position="34"/>
        <end position="585"/>
    </location>
</feature>
<dbReference type="PROSITE" id="PS01027">
    <property type="entry name" value="GLYCOSYL_HYDROL_F39"/>
    <property type="match status" value="1"/>
</dbReference>
<dbReference type="InterPro" id="IPR049165">
    <property type="entry name" value="GH39_as"/>
</dbReference>
<evidence type="ECO:0000259" key="6">
    <source>
        <dbReference type="Pfam" id="PF01229"/>
    </source>
</evidence>
<dbReference type="Proteomes" id="UP000006056">
    <property type="component" value="Chromosome"/>
</dbReference>
<dbReference type="GO" id="GO:0005975">
    <property type="term" value="P:carbohydrate metabolic process"/>
    <property type="evidence" value="ECO:0007669"/>
    <property type="project" value="InterPro"/>
</dbReference>
<dbReference type="PATRIC" id="fig|926566.3.peg.1083"/>
<evidence type="ECO:0000256" key="4">
    <source>
        <dbReference type="PIRSR" id="PIRSR600514-1"/>
    </source>
</evidence>
<dbReference type="HOGENOM" id="CLU_028597_0_0_0"/>
<dbReference type="PRINTS" id="PR00745">
    <property type="entry name" value="GLHYDRLASE39"/>
</dbReference>
<feature type="domain" description="Glycosyl hydrolases family 39 N-terminal catalytic" evidence="6">
    <location>
        <begin position="119"/>
        <end position="549"/>
    </location>
</feature>
<dbReference type="RefSeq" id="WP_014784990.1">
    <property type="nucleotide sequence ID" value="NC_018014.1"/>
</dbReference>
<feature type="active site" description="Proton donor" evidence="4">
    <location>
        <position position="226"/>
    </location>
</feature>
<dbReference type="Gene3D" id="2.60.40.1500">
    <property type="entry name" value="Glycosyl hydrolase domain, family 39"/>
    <property type="match status" value="1"/>
</dbReference>
<dbReference type="Pfam" id="PF01229">
    <property type="entry name" value="Glyco_hydro_39"/>
    <property type="match status" value="1"/>
</dbReference>
<dbReference type="eggNOG" id="COG3664">
    <property type="taxonomic scope" value="Bacteria"/>
</dbReference>
<dbReference type="PANTHER" id="PTHR12631">
    <property type="entry name" value="ALPHA-L-IDURONIDASE"/>
    <property type="match status" value="1"/>
</dbReference>
<reference evidence="7 8" key="1">
    <citation type="submission" date="2012-06" db="EMBL/GenBank/DDBJ databases">
        <title>Complete genome of Terriglobus roseus DSM 18391.</title>
        <authorList>
            <consortium name="US DOE Joint Genome Institute (JGI-PGF)"/>
            <person name="Lucas S."/>
            <person name="Copeland A."/>
            <person name="Lapidus A."/>
            <person name="Glavina del Rio T."/>
            <person name="Dalin E."/>
            <person name="Tice H."/>
            <person name="Bruce D."/>
            <person name="Goodwin L."/>
            <person name="Pitluck S."/>
            <person name="Peters L."/>
            <person name="Mikhailova N."/>
            <person name="Munk A.C.C."/>
            <person name="Kyrpides N."/>
            <person name="Mavromatis K."/>
            <person name="Ivanova N."/>
            <person name="Brettin T."/>
            <person name="Detter J.C."/>
            <person name="Han C."/>
            <person name="Larimer F."/>
            <person name="Land M."/>
            <person name="Hauser L."/>
            <person name="Markowitz V."/>
            <person name="Cheng J.-F."/>
            <person name="Hugenholtz P."/>
            <person name="Woyke T."/>
            <person name="Wu D."/>
            <person name="Brambilla E."/>
            <person name="Klenk H.-P."/>
            <person name="Eisen J.A."/>
        </authorList>
    </citation>
    <scope>NUCLEOTIDE SEQUENCE [LARGE SCALE GENOMIC DNA]</scope>
    <source>
        <strain evidence="8">DSM 18391 / NRRL B-41598 / KBS 63</strain>
    </source>
</reference>
<evidence type="ECO:0000313" key="8">
    <source>
        <dbReference type="Proteomes" id="UP000006056"/>
    </source>
</evidence>
<proteinExistence type="inferred from homology"/>
<dbReference type="EMBL" id="CP003379">
    <property type="protein sequence ID" value="AFL87421.1"/>
    <property type="molecule type" value="Genomic_DNA"/>
</dbReference>
<organism evidence="7 8">
    <name type="scientific">Terriglobus roseus (strain DSM 18391 / NRRL B-41598 / KBS 63)</name>
    <dbReference type="NCBI Taxonomy" id="926566"/>
    <lineage>
        <taxon>Bacteria</taxon>
        <taxon>Pseudomonadati</taxon>
        <taxon>Acidobacteriota</taxon>
        <taxon>Terriglobia</taxon>
        <taxon>Terriglobales</taxon>
        <taxon>Acidobacteriaceae</taxon>
        <taxon>Terriglobus</taxon>
    </lineage>
</organism>
<evidence type="ECO:0000313" key="7">
    <source>
        <dbReference type="EMBL" id="AFL87421.1"/>
    </source>
</evidence>
<evidence type="ECO:0000256" key="2">
    <source>
        <dbReference type="ARBA" id="ARBA00022801"/>
    </source>
</evidence>
<dbReference type="KEGG" id="trs:Terro_1101"/>
<keyword evidence="2" id="KW-0378">Hydrolase</keyword>
<feature type="signal peptide" evidence="5">
    <location>
        <begin position="1"/>
        <end position="33"/>
    </location>
</feature>
<dbReference type="InterPro" id="IPR017853">
    <property type="entry name" value="GH"/>
</dbReference>
<sequence length="585" mass="64865">MRNQVKTMKNQHNGVAGVLLAGAIGLCSAAAWAQGTIPATPAAPTGKPVNITVDLNKSVGEYKPIYSWFGYDEGNYTTGRDGKVLLRELRDLSPVPVYIRAHHLLTSGNGVPELKWSSTNVYTEDASGKPVYDFKILDEIFDEYKAAGVRPMVELGFMPKDLAADLPNRHEPYQVHYPQNAITGKSNNPPKDYAKWGELARVVTAHFVERYGRDTVKQWYFEVWNEPDIDYWHSTPEDYWKLYDYAVAGVRAALPEARVGGPATTSPRSPKAYDYLKNFLEHVNSGKSAANGKPLPMDFISFHAKGKPTILEGKVTMGITGELMDVDRGFQLISTFPKFRSLPIILSEADPEGCAACSSKVNPANNYRNGTLYPAYTASAYKRLFDLQDKYKVNLLSMLSWSFEFEDREYFEGFRSLSTNGVDKPVLNFFRMAALMSGTRVTTTSTGMVPLDKIVQTGVREEADVDAMATKAADNTAAVMLWNYHDVDGAGPVAPAAIAIHGLPATAKRVLVTHYRIDDTHSNAYTVWKEMGSPQHPTTEQYQKLQAVDGLQTLTSPEWMDASGGTITLKTEMPRQSISLVTLKW</sequence>
<dbReference type="AlphaFoldDB" id="I3ZDV3"/>
<evidence type="ECO:0000256" key="1">
    <source>
        <dbReference type="ARBA" id="ARBA00008875"/>
    </source>
</evidence>
<name>I3ZDV3_TERRK</name>
<dbReference type="InterPro" id="IPR049166">
    <property type="entry name" value="GH39_cat"/>
</dbReference>